<evidence type="ECO:0000313" key="2">
    <source>
        <dbReference type="Proteomes" id="UP000054097"/>
    </source>
</evidence>
<organism evidence="1 2">
    <name type="scientific">Serendipita vermifera MAFF 305830</name>
    <dbReference type="NCBI Taxonomy" id="933852"/>
    <lineage>
        <taxon>Eukaryota</taxon>
        <taxon>Fungi</taxon>
        <taxon>Dikarya</taxon>
        <taxon>Basidiomycota</taxon>
        <taxon>Agaricomycotina</taxon>
        <taxon>Agaricomycetes</taxon>
        <taxon>Sebacinales</taxon>
        <taxon>Serendipitaceae</taxon>
        <taxon>Serendipita</taxon>
    </lineage>
</organism>
<dbReference type="STRING" id="933852.A0A0C2W0T9"/>
<dbReference type="EMBL" id="KN824475">
    <property type="protein sequence ID" value="KIM20103.1"/>
    <property type="molecule type" value="Genomic_DNA"/>
</dbReference>
<evidence type="ECO:0000313" key="1">
    <source>
        <dbReference type="EMBL" id="KIM20103.1"/>
    </source>
</evidence>
<dbReference type="HOGENOM" id="CLU_101098_0_0_1"/>
<name>A0A0C2W0T9_SERVB</name>
<accession>A0A0C2W0T9</accession>
<sequence length="230" mass="25369">MSHPPHRIQDDWMCYIREDLDLIEAKAAPTTVPEEGISFPWRKALENNLKFAPSPFDLANELGERQPVDVRDPRNDPPATGKAFSITSGQDIIRDMSKPGVSVDSDSMVCTDVVPALIADGTVASTSSPVANTSSGSHTKNQRRHGCAVCPRSFDRIQRARACANKHLGLEPFVCGGSDKAYSSEVHLHEHLASTERRNMKCPKCGRTVLRKNIARHNKQKVCLQEVLDS</sequence>
<dbReference type="AlphaFoldDB" id="A0A0C2W0T9"/>
<proteinExistence type="predicted"/>
<gene>
    <name evidence="1" type="ORF">M408DRAFT_30643</name>
</gene>
<dbReference type="SUPFAM" id="SSF57667">
    <property type="entry name" value="beta-beta-alpha zinc fingers"/>
    <property type="match status" value="1"/>
</dbReference>
<evidence type="ECO:0008006" key="3">
    <source>
        <dbReference type="Google" id="ProtNLM"/>
    </source>
</evidence>
<protein>
    <recommendedName>
        <fullName evidence="3">C2H2-type domain-containing protein</fullName>
    </recommendedName>
</protein>
<reference evidence="2" key="2">
    <citation type="submission" date="2015-01" db="EMBL/GenBank/DDBJ databases">
        <title>Evolutionary Origins and Diversification of the Mycorrhizal Mutualists.</title>
        <authorList>
            <consortium name="DOE Joint Genome Institute"/>
            <consortium name="Mycorrhizal Genomics Consortium"/>
            <person name="Kohler A."/>
            <person name="Kuo A."/>
            <person name="Nagy L.G."/>
            <person name="Floudas D."/>
            <person name="Copeland A."/>
            <person name="Barry K.W."/>
            <person name="Cichocki N."/>
            <person name="Veneault-Fourrey C."/>
            <person name="LaButti K."/>
            <person name="Lindquist E.A."/>
            <person name="Lipzen A."/>
            <person name="Lundell T."/>
            <person name="Morin E."/>
            <person name="Murat C."/>
            <person name="Riley R."/>
            <person name="Ohm R."/>
            <person name="Sun H."/>
            <person name="Tunlid A."/>
            <person name="Henrissat B."/>
            <person name="Grigoriev I.V."/>
            <person name="Hibbett D.S."/>
            <person name="Martin F."/>
        </authorList>
    </citation>
    <scope>NUCLEOTIDE SEQUENCE [LARGE SCALE GENOMIC DNA]</scope>
    <source>
        <strain evidence="2">MAFF 305830</strain>
    </source>
</reference>
<reference evidence="1 2" key="1">
    <citation type="submission" date="2014-04" db="EMBL/GenBank/DDBJ databases">
        <authorList>
            <consortium name="DOE Joint Genome Institute"/>
            <person name="Kuo A."/>
            <person name="Zuccaro A."/>
            <person name="Kohler A."/>
            <person name="Nagy L.G."/>
            <person name="Floudas D."/>
            <person name="Copeland A."/>
            <person name="Barry K.W."/>
            <person name="Cichocki N."/>
            <person name="Veneault-Fourrey C."/>
            <person name="LaButti K."/>
            <person name="Lindquist E.A."/>
            <person name="Lipzen A."/>
            <person name="Lundell T."/>
            <person name="Morin E."/>
            <person name="Murat C."/>
            <person name="Sun H."/>
            <person name="Tunlid A."/>
            <person name="Henrissat B."/>
            <person name="Grigoriev I.V."/>
            <person name="Hibbett D.S."/>
            <person name="Martin F."/>
            <person name="Nordberg H.P."/>
            <person name="Cantor M.N."/>
            <person name="Hua S.X."/>
        </authorList>
    </citation>
    <scope>NUCLEOTIDE SEQUENCE [LARGE SCALE GENOMIC DNA]</scope>
    <source>
        <strain evidence="1 2">MAFF 305830</strain>
    </source>
</reference>
<keyword evidence="2" id="KW-1185">Reference proteome</keyword>
<dbReference type="Gene3D" id="3.30.160.60">
    <property type="entry name" value="Classic Zinc Finger"/>
    <property type="match status" value="1"/>
</dbReference>
<dbReference type="InterPro" id="IPR036236">
    <property type="entry name" value="Znf_C2H2_sf"/>
</dbReference>
<dbReference type="Proteomes" id="UP000054097">
    <property type="component" value="Unassembled WGS sequence"/>
</dbReference>
<dbReference type="OrthoDB" id="6077919at2759"/>